<evidence type="ECO:0000256" key="2">
    <source>
        <dbReference type="ARBA" id="ARBA00022679"/>
    </source>
</evidence>
<dbReference type="AlphaFoldDB" id="A0A194VJ41"/>
<gene>
    <name evidence="4" type="ORF">VM1G_10950</name>
</gene>
<dbReference type="GO" id="GO:0008168">
    <property type="term" value="F:methyltransferase activity"/>
    <property type="evidence" value="ECO:0007669"/>
    <property type="project" value="UniProtKB-KW"/>
</dbReference>
<keyword evidence="1 4" id="KW-0489">Methyltransferase</keyword>
<name>A0A194VJ41_CYTMA</name>
<dbReference type="SMR" id="A0A194VJ41"/>
<dbReference type="OrthoDB" id="10004862at2759"/>
<evidence type="ECO:0000256" key="1">
    <source>
        <dbReference type="ARBA" id="ARBA00022603"/>
    </source>
</evidence>
<accession>A0A194VJ41</accession>
<organism evidence="4 5">
    <name type="scientific">Cytospora mali</name>
    <name type="common">Apple Valsa canker fungus</name>
    <name type="synonym">Valsa mali</name>
    <dbReference type="NCBI Taxonomy" id="578113"/>
    <lineage>
        <taxon>Eukaryota</taxon>
        <taxon>Fungi</taxon>
        <taxon>Dikarya</taxon>
        <taxon>Ascomycota</taxon>
        <taxon>Pezizomycotina</taxon>
        <taxon>Sordariomycetes</taxon>
        <taxon>Sordariomycetidae</taxon>
        <taxon>Diaporthales</taxon>
        <taxon>Cytosporaceae</taxon>
        <taxon>Cytospora</taxon>
    </lineage>
</organism>
<dbReference type="PANTHER" id="PTHR43861:SF1">
    <property type="entry name" value="TRANS-ACONITATE 2-METHYLTRANSFERASE"/>
    <property type="match status" value="1"/>
</dbReference>
<dbReference type="Proteomes" id="UP000078559">
    <property type="component" value="Unassembled WGS sequence"/>
</dbReference>
<dbReference type="InterPro" id="IPR029063">
    <property type="entry name" value="SAM-dependent_MTases_sf"/>
</dbReference>
<protein>
    <submittedName>
        <fullName evidence="4">Demethylmenaquinone methyltransferase</fullName>
    </submittedName>
</protein>
<dbReference type="Gene3D" id="3.40.50.150">
    <property type="entry name" value="Vaccinia Virus protein VP39"/>
    <property type="match status" value="1"/>
</dbReference>
<evidence type="ECO:0000313" key="5">
    <source>
        <dbReference type="Proteomes" id="UP000078559"/>
    </source>
</evidence>
<dbReference type="CDD" id="cd02440">
    <property type="entry name" value="AdoMet_MTases"/>
    <property type="match status" value="1"/>
</dbReference>
<sequence>MSTAVGSAPEGLLSLTAEQAFDSVGPAYEAAFADLPEQAQSINWLLSQLEASDIKPARFVDIGCGTGRPVCSSLADAGHDVLGIDVSSAMINAARERVPNAKFEQIDFRNFNPPQQSLDAASVYFSMIADVTQQEIKGFIADIYRALKPGGLFVFATLPLDVQGVQVKWMGRPMTVSSLAHEVAVETIRTVGFELVHDAVTKFTPRGAEAGICQKEEVWEEPHLFVYARKPTTAD</sequence>
<dbReference type="GO" id="GO:0032259">
    <property type="term" value="P:methylation"/>
    <property type="evidence" value="ECO:0007669"/>
    <property type="project" value="UniProtKB-KW"/>
</dbReference>
<evidence type="ECO:0000259" key="3">
    <source>
        <dbReference type="Pfam" id="PF13649"/>
    </source>
</evidence>
<keyword evidence="2" id="KW-0808">Transferase</keyword>
<dbReference type="EMBL" id="KN796122">
    <property type="protein sequence ID" value="KUI64161.1"/>
    <property type="molecule type" value="Genomic_DNA"/>
</dbReference>
<proteinExistence type="predicted"/>
<dbReference type="PANTHER" id="PTHR43861">
    <property type="entry name" value="TRANS-ACONITATE 2-METHYLTRANSFERASE-RELATED"/>
    <property type="match status" value="1"/>
</dbReference>
<evidence type="ECO:0000313" key="4">
    <source>
        <dbReference type="EMBL" id="KUI64161.1"/>
    </source>
</evidence>
<keyword evidence="5" id="KW-1185">Reference proteome</keyword>
<reference evidence="4" key="1">
    <citation type="submission" date="2014-12" db="EMBL/GenBank/DDBJ databases">
        <title>Genome Sequence of Valsa Canker Pathogens Uncovers a Specific Adaption of Colonization on Woody Bark.</title>
        <authorList>
            <person name="Yin Z."/>
            <person name="Liu H."/>
            <person name="Gao X."/>
            <person name="Li Z."/>
            <person name="Song N."/>
            <person name="Ke X."/>
            <person name="Dai Q."/>
            <person name="Wu Y."/>
            <person name="Sun Y."/>
            <person name="Xu J.-R."/>
            <person name="Kang Z.K."/>
            <person name="Wang L."/>
            <person name="Huang L."/>
        </authorList>
    </citation>
    <scope>NUCLEOTIDE SEQUENCE [LARGE SCALE GENOMIC DNA]</scope>
    <source>
        <strain evidence="4">03-8</strain>
    </source>
</reference>
<feature type="domain" description="Methyltransferase" evidence="3">
    <location>
        <begin position="60"/>
        <end position="151"/>
    </location>
</feature>
<dbReference type="SUPFAM" id="SSF53335">
    <property type="entry name" value="S-adenosyl-L-methionine-dependent methyltransferases"/>
    <property type="match status" value="1"/>
</dbReference>
<dbReference type="InterPro" id="IPR041698">
    <property type="entry name" value="Methyltransf_25"/>
</dbReference>
<dbReference type="Pfam" id="PF13649">
    <property type="entry name" value="Methyltransf_25"/>
    <property type="match status" value="1"/>
</dbReference>